<comment type="caution">
    <text evidence="1">The sequence shown here is derived from an EMBL/GenBank/DDBJ whole genome shotgun (WGS) entry which is preliminary data.</text>
</comment>
<evidence type="ECO:0008006" key="3">
    <source>
        <dbReference type="Google" id="ProtNLM"/>
    </source>
</evidence>
<dbReference type="AlphaFoldDB" id="A0A368VFH8"/>
<accession>A0A368VFH8</accession>
<reference evidence="1 2" key="1">
    <citation type="submission" date="2018-07" db="EMBL/GenBank/DDBJ databases">
        <title>Genomic Encyclopedia of Type Strains, Phase III (KMG-III): the genomes of soil and plant-associated and newly described type strains.</title>
        <authorList>
            <person name="Whitman W."/>
        </authorList>
    </citation>
    <scope>NUCLEOTIDE SEQUENCE [LARGE SCALE GENOMIC DNA]</scope>
    <source>
        <strain evidence="1 2">CECT 7506</strain>
    </source>
</reference>
<sequence>MKSRLIKAQNQRVERISTSTLVIGIDIAKEKHAAQAINFRGIVLTNRPIMFSNDHAFASSTFPISCIRFSC</sequence>
<evidence type="ECO:0000313" key="1">
    <source>
        <dbReference type="EMBL" id="RCW39906.1"/>
    </source>
</evidence>
<evidence type="ECO:0000313" key="2">
    <source>
        <dbReference type="Proteomes" id="UP000252415"/>
    </source>
</evidence>
<organism evidence="1 2">
    <name type="scientific">Paenibacillus prosopidis</name>
    <dbReference type="NCBI Taxonomy" id="630520"/>
    <lineage>
        <taxon>Bacteria</taxon>
        <taxon>Bacillati</taxon>
        <taxon>Bacillota</taxon>
        <taxon>Bacilli</taxon>
        <taxon>Bacillales</taxon>
        <taxon>Paenibacillaceae</taxon>
        <taxon>Paenibacillus</taxon>
    </lineage>
</organism>
<dbReference type="EMBL" id="QPJD01000046">
    <property type="protein sequence ID" value="RCW39906.1"/>
    <property type="molecule type" value="Genomic_DNA"/>
</dbReference>
<gene>
    <name evidence="1" type="ORF">DFP97_1464</name>
</gene>
<name>A0A368VFH8_9BACL</name>
<protein>
    <recommendedName>
        <fullName evidence="3">Transposase</fullName>
    </recommendedName>
</protein>
<dbReference type="Proteomes" id="UP000252415">
    <property type="component" value="Unassembled WGS sequence"/>
</dbReference>
<keyword evidence="2" id="KW-1185">Reference proteome</keyword>
<proteinExistence type="predicted"/>